<evidence type="ECO:0000256" key="1">
    <source>
        <dbReference type="ARBA" id="ARBA00004236"/>
    </source>
</evidence>
<comment type="subcellular location">
    <subcellularLocation>
        <location evidence="1">Cell membrane</location>
    </subcellularLocation>
</comment>
<reference evidence="7" key="1">
    <citation type="submission" date="2020-10" db="EMBL/GenBank/DDBJ databases">
        <authorList>
            <person name="Gilroy R."/>
        </authorList>
    </citation>
    <scope>NUCLEOTIDE SEQUENCE</scope>
    <source>
        <strain evidence="7">ChiSjej4B22-9803</strain>
    </source>
</reference>
<dbReference type="GO" id="GO:0015081">
    <property type="term" value="F:sodium ion transmembrane transporter activity"/>
    <property type="evidence" value="ECO:0007669"/>
    <property type="project" value="InterPro"/>
</dbReference>
<gene>
    <name evidence="7" type="ORF">IAB04_03780</name>
</gene>
<evidence type="ECO:0000313" key="8">
    <source>
        <dbReference type="Proteomes" id="UP000824111"/>
    </source>
</evidence>
<dbReference type="GO" id="GO:0036376">
    <property type="term" value="P:sodium ion export across plasma membrane"/>
    <property type="evidence" value="ECO:0007669"/>
    <property type="project" value="InterPro"/>
</dbReference>
<evidence type="ECO:0000256" key="5">
    <source>
        <dbReference type="ARBA" id="ARBA00023136"/>
    </source>
</evidence>
<dbReference type="NCBIfam" id="TIGR01195">
    <property type="entry name" value="oadG_fam"/>
    <property type="match status" value="1"/>
</dbReference>
<evidence type="ECO:0000256" key="3">
    <source>
        <dbReference type="ARBA" id="ARBA00022692"/>
    </source>
</evidence>
<accession>A0A9D1S6N9</accession>
<dbReference type="GO" id="GO:0005886">
    <property type="term" value="C:plasma membrane"/>
    <property type="evidence" value="ECO:0007669"/>
    <property type="project" value="UniProtKB-SubCell"/>
</dbReference>
<comment type="caution">
    <text evidence="7">The sequence shown here is derived from an EMBL/GenBank/DDBJ whole genome shotgun (WGS) entry which is preliminary data.</text>
</comment>
<dbReference type="Pfam" id="PF04277">
    <property type="entry name" value="OAD_gamma"/>
    <property type="match status" value="1"/>
</dbReference>
<dbReference type="EMBL" id="DVND01000099">
    <property type="protein sequence ID" value="HIU48458.1"/>
    <property type="molecule type" value="Genomic_DNA"/>
</dbReference>
<name>A0A9D1S6N9_9FIRM</name>
<evidence type="ECO:0000256" key="2">
    <source>
        <dbReference type="ARBA" id="ARBA00022475"/>
    </source>
</evidence>
<keyword evidence="3 6" id="KW-0812">Transmembrane</keyword>
<keyword evidence="4 6" id="KW-1133">Transmembrane helix</keyword>
<evidence type="ECO:0000256" key="4">
    <source>
        <dbReference type="ARBA" id="ARBA00022989"/>
    </source>
</evidence>
<keyword evidence="5 6" id="KW-0472">Membrane</keyword>
<sequence>MTLAEALLEGVSTTVIGLVIVFAVLAILWGVLVLMRKLFYKESAQEAPKPAPAVQPAAVPEAPAVQAAADEEELIAVLTAAVAASLNTSTYHLHIKSYRRIGNNAPAWNQAGLNDVINSRF</sequence>
<reference evidence="7" key="2">
    <citation type="journal article" date="2021" name="PeerJ">
        <title>Extensive microbial diversity within the chicken gut microbiome revealed by metagenomics and culture.</title>
        <authorList>
            <person name="Gilroy R."/>
            <person name="Ravi A."/>
            <person name="Getino M."/>
            <person name="Pursley I."/>
            <person name="Horton D.L."/>
            <person name="Alikhan N.F."/>
            <person name="Baker D."/>
            <person name="Gharbi K."/>
            <person name="Hall N."/>
            <person name="Watson M."/>
            <person name="Adriaenssens E.M."/>
            <person name="Foster-Nyarko E."/>
            <person name="Jarju S."/>
            <person name="Secka A."/>
            <person name="Antonio M."/>
            <person name="Oren A."/>
            <person name="Chaudhuri R.R."/>
            <person name="La Ragione R."/>
            <person name="Hildebrand F."/>
            <person name="Pallen M.J."/>
        </authorList>
    </citation>
    <scope>NUCLEOTIDE SEQUENCE</scope>
    <source>
        <strain evidence="7">ChiSjej4B22-9803</strain>
    </source>
</reference>
<organism evidence="7 8">
    <name type="scientific">Candidatus Avimonoglobus intestinipullorum</name>
    <dbReference type="NCBI Taxonomy" id="2840699"/>
    <lineage>
        <taxon>Bacteria</taxon>
        <taxon>Bacillati</taxon>
        <taxon>Bacillota</taxon>
        <taxon>Clostridia</taxon>
        <taxon>Eubacteriales</taxon>
        <taxon>Candidatus Avimonoglobus</taxon>
    </lineage>
</organism>
<dbReference type="AlphaFoldDB" id="A0A9D1S6N9"/>
<evidence type="ECO:0000313" key="7">
    <source>
        <dbReference type="EMBL" id="HIU48458.1"/>
    </source>
</evidence>
<evidence type="ECO:0000256" key="6">
    <source>
        <dbReference type="SAM" id="Phobius"/>
    </source>
</evidence>
<dbReference type="InterPro" id="IPR005899">
    <property type="entry name" value="Na_pump_deCOase"/>
</dbReference>
<keyword evidence="2" id="KW-1003">Cell membrane</keyword>
<feature type="transmembrane region" description="Helical" evidence="6">
    <location>
        <begin position="15"/>
        <end position="35"/>
    </location>
</feature>
<protein>
    <submittedName>
        <fullName evidence="7">OadG family protein</fullName>
    </submittedName>
</protein>
<dbReference type="Proteomes" id="UP000824111">
    <property type="component" value="Unassembled WGS sequence"/>
</dbReference>
<proteinExistence type="predicted"/>